<proteinExistence type="predicted"/>
<evidence type="ECO:0000313" key="3">
    <source>
        <dbReference type="Proteomes" id="UP000001075"/>
    </source>
</evidence>
<feature type="transmembrane region" description="Helical" evidence="1">
    <location>
        <begin position="31"/>
        <end position="52"/>
    </location>
</feature>
<accession>G3IJU6</accession>
<organism evidence="2 3">
    <name type="scientific">Cricetulus griseus</name>
    <name type="common">Chinese hamster</name>
    <name type="synonym">Cricetulus barabensis griseus</name>
    <dbReference type="NCBI Taxonomy" id="10029"/>
    <lineage>
        <taxon>Eukaryota</taxon>
        <taxon>Metazoa</taxon>
        <taxon>Chordata</taxon>
        <taxon>Craniata</taxon>
        <taxon>Vertebrata</taxon>
        <taxon>Euteleostomi</taxon>
        <taxon>Mammalia</taxon>
        <taxon>Eutheria</taxon>
        <taxon>Euarchontoglires</taxon>
        <taxon>Glires</taxon>
        <taxon>Rodentia</taxon>
        <taxon>Myomorpha</taxon>
        <taxon>Muroidea</taxon>
        <taxon>Cricetidae</taxon>
        <taxon>Cricetinae</taxon>
        <taxon>Cricetulus</taxon>
    </lineage>
</organism>
<keyword evidence="1" id="KW-0812">Transmembrane</keyword>
<dbReference type="InParanoid" id="G3IJU6"/>
<evidence type="ECO:0000313" key="2">
    <source>
        <dbReference type="EMBL" id="EGW13620.1"/>
    </source>
</evidence>
<gene>
    <name evidence="2" type="ORF">I79_024134</name>
</gene>
<dbReference type="Proteomes" id="UP000001075">
    <property type="component" value="Unassembled WGS sequence"/>
</dbReference>
<name>G3IJU6_CRIGR</name>
<keyword evidence="1" id="KW-0472">Membrane</keyword>
<sequence length="72" mass="7927">MAHGGKMVTTPLTPIESVVTKVMKMSSLFELLVYIATEIITATAGVFTMNCFNTKLTVARVLVKMYCVSQYC</sequence>
<dbReference type="EMBL" id="JH003401">
    <property type="protein sequence ID" value="EGW13620.1"/>
    <property type="molecule type" value="Genomic_DNA"/>
</dbReference>
<reference evidence="3" key="1">
    <citation type="journal article" date="2011" name="Nat. Biotechnol.">
        <title>The genomic sequence of the Chinese hamster ovary (CHO)-K1 cell line.</title>
        <authorList>
            <person name="Xu X."/>
            <person name="Nagarajan H."/>
            <person name="Lewis N.E."/>
            <person name="Pan S."/>
            <person name="Cai Z."/>
            <person name="Liu X."/>
            <person name="Chen W."/>
            <person name="Xie M."/>
            <person name="Wang W."/>
            <person name="Hammond S."/>
            <person name="Andersen M.R."/>
            <person name="Neff N."/>
            <person name="Passarelli B."/>
            <person name="Koh W."/>
            <person name="Fan H.C."/>
            <person name="Wang J."/>
            <person name="Gui Y."/>
            <person name="Lee K.H."/>
            <person name="Betenbaugh M.J."/>
            <person name="Quake S.R."/>
            <person name="Famili I."/>
            <person name="Palsson B.O."/>
            <person name="Wang J."/>
        </authorList>
    </citation>
    <scope>NUCLEOTIDE SEQUENCE [LARGE SCALE GENOMIC DNA]</scope>
    <source>
        <strain evidence="3">CHO K1 cell line</strain>
    </source>
</reference>
<keyword evidence="1" id="KW-1133">Transmembrane helix</keyword>
<dbReference type="AlphaFoldDB" id="G3IJU6"/>
<evidence type="ECO:0000256" key="1">
    <source>
        <dbReference type="SAM" id="Phobius"/>
    </source>
</evidence>
<protein>
    <submittedName>
        <fullName evidence="2">Uncharacterized protein</fullName>
    </submittedName>
</protein>